<evidence type="ECO:0008006" key="10">
    <source>
        <dbReference type="Google" id="ProtNLM"/>
    </source>
</evidence>
<dbReference type="Gene3D" id="1.10.443.10">
    <property type="entry name" value="Intergrase catalytic core"/>
    <property type="match status" value="1"/>
</dbReference>
<dbReference type="SUPFAM" id="SSF56349">
    <property type="entry name" value="DNA breaking-rejoining enzymes"/>
    <property type="match status" value="1"/>
</dbReference>
<keyword evidence="4" id="KW-0233">DNA recombination</keyword>
<dbReference type="InterPro" id="IPR002104">
    <property type="entry name" value="Integrase_catalytic"/>
</dbReference>
<dbReference type="PANTHER" id="PTHR30629">
    <property type="entry name" value="PROPHAGE INTEGRASE"/>
    <property type="match status" value="1"/>
</dbReference>
<evidence type="ECO:0000256" key="2">
    <source>
        <dbReference type="ARBA" id="ARBA00022908"/>
    </source>
</evidence>
<keyword evidence="3 5" id="KW-0238">DNA-binding</keyword>
<dbReference type="Gene3D" id="1.10.150.130">
    <property type="match status" value="1"/>
</dbReference>
<dbReference type="CDD" id="cd01189">
    <property type="entry name" value="INT_ICEBs1_C_like"/>
    <property type="match status" value="1"/>
</dbReference>
<dbReference type="PANTHER" id="PTHR30629:SF6">
    <property type="entry name" value="PROPHAGE INTEGRASE INTA-RELATED"/>
    <property type="match status" value="1"/>
</dbReference>
<reference evidence="8 9" key="1">
    <citation type="submission" date="2017-12" db="EMBL/GenBank/DDBJ databases">
        <title>Phylogenetic diversity of female urinary microbiome.</title>
        <authorList>
            <person name="Thomas-White K."/>
            <person name="Wolfe A.J."/>
        </authorList>
    </citation>
    <scope>NUCLEOTIDE SEQUENCE [LARGE SCALE GENOMIC DNA]</scope>
    <source>
        <strain evidence="8 9">UMB0064</strain>
    </source>
</reference>
<dbReference type="Pfam" id="PF14659">
    <property type="entry name" value="Phage_int_SAM_3"/>
    <property type="match status" value="1"/>
</dbReference>
<dbReference type="InterPro" id="IPR011010">
    <property type="entry name" value="DNA_brk_join_enz"/>
</dbReference>
<dbReference type="Proteomes" id="UP000242263">
    <property type="component" value="Unassembled WGS sequence"/>
</dbReference>
<organism evidence="8 9">
    <name type="scientific">Alloscardovia omnicolens</name>
    <dbReference type="NCBI Taxonomy" id="419015"/>
    <lineage>
        <taxon>Bacteria</taxon>
        <taxon>Bacillati</taxon>
        <taxon>Actinomycetota</taxon>
        <taxon>Actinomycetes</taxon>
        <taxon>Bifidobacteriales</taxon>
        <taxon>Bifidobacteriaceae</taxon>
        <taxon>Alloscardovia</taxon>
    </lineage>
</organism>
<dbReference type="Pfam" id="PF00589">
    <property type="entry name" value="Phage_integrase"/>
    <property type="match status" value="1"/>
</dbReference>
<evidence type="ECO:0000256" key="3">
    <source>
        <dbReference type="ARBA" id="ARBA00023125"/>
    </source>
</evidence>
<dbReference type="PROSITE" id="PS51900">
    <property type="entry name" value="CB"/>
    <property type="match status" value="1"/>
</dbReference>
<keyword evidence="2" id="KW-0229">DNA integration</keyword>
<proteinExistence type="inferred from homology"/>
<dbReference type="GO" id="GO:0015074">
    <property type="term" value="P:DNA integration"/>
    <property type="evidence" value="ECO:0007669"/>
    <property type="project" value="UniProtKB-KW"/>
</dbReference>
<dbReference type="InterPro" id="IPR010998">
    <property type="entry name" value="Integrase_recombinase_N"/>
</dbReference>
<dbReference type="PROSITE" id="PS51898">
    <property type="entry name" value="TYR_RECOMBINASE"/>
    <property type="match status" value="1"/>
</dbReference>
<dbReference type="InterPro" id="IPR050808">
    <property type="entry name" value="Phage_Integrase"/>
</dbReference>
<evidence type="ECO:0000259" key="7">
    <source>
        <dbReference type="PROSITE" id="PS51900"/>
    </source>
</evidence>
<dbReference type="RefSeq" id="WP_101541603.1">
    <property type="nucleotide sequence ID" value="NZ_PKGU01000007.1"/>
</dbReference>
<sequence>MARSRTGIIKPYKYTDSRGRTRYRARVDIGVSAEGKRRRKEVSASTYKECNAKLKELLQEIRENGAPIDKKTGFTTYAYKWLDYKKTQVDPSTYHNYRYCIDLLAQEFGQQTLSSFTATQLLSFINNMKGKKGQPSSINTIQQTHNVTNQIFMQAYQDRLITFNPLLGTKVAKNKDESERRALSVPEIKALLKTATNMGVKDGAIWWFRLLTGLRQGEIIGAMWDDYDETNHTYTVNWQRVRQIYSHGCMKNGIVTCGRQRGGNCPQRLLQVPLGYEYREAYHATFARPKTKTGRVVPIIPALAEVLALYKEATKDIPNPYGLIFRDDRGNPISSTKERLMFNAFVEKAGLDSRQVVGHMTRHSVVTLLASQGVDFQLIKEIVGHSNDATLMHYRHADHSERERAMETLDTALELPSHVEFHDTDSQLE</sequence>
<dbReference type="EMBL" id="PKGU01000007">
    <property type="protein sequence ID" value="PKZ13980.1"/>
    <property type="molecule type" value="Genomic_DNA"/>
</dbReference>
<protein>
    <recommendedName>
        <fullName evidence="10">Site-specific integrase</fullName>
    </recommendedName>
</protein>
<dbReference type="InterPro" id="IPR004107">
    <property type="entry name" value="Integrase_SAM-like_N"/>
</dbReference>
<gene>
    <name evidence="8" type="ORF">CYJ32_07525</name>
</gene>
<dbReference type="GO" id="GO:0003677">
    <property type="term" value="F:DNA binding"/>
    <property type="evidence" value="ECO:0007669"/>
    <property type="project" value="UniProtKB-UniRule"/>
</dbReference>
<evidence type="ECO:0000256" key="5">
    <source>
        <dbReference type="PROSITE-ProRule" id="PRU01248"/>
    </source>
</evidence>
<evidence type="ECO:0000259" key="6">
    <source>
        <dbReference type="PROSITE" id="PS51898"/>
    </source>
</evidence>
<evidence type="ECO:0000313" key="9">
    <source>
        <dbReference type="Proteomes" id="UP000242263"/>
    </source>
</evidence>
<evidence type="ECO:0000256" key="4">
    <source>
        <dbReference type="ARBA" id="ARBA00023172"/>
    </source>
</evidence>
<accession>A0A2I1M1F7</accession>
<feature type="domain" description="Tyr recombinase" evidence="6">
    <location>
        <begin position="178"/>
        <end position="407"/>
    </location>
</feature>
<name>A0A2I1M1F7_9BIFI</name>
<dbReference type="AlphaFoldDB" id="A0A2I1M1F7"/>
<comment type="similarity">
    <text evidence="1">Belongs to the 'phage' integrase family.</text>
</comment>
<feature type="domain" description="Core-binding (CB)" evidence="7">
    <location>
        <begin position="72"/>
        <end position="156"/>
    </location>
</feature>
<dbReference type="InterPro" id="IPR013762">
    <property type="entry name" value="Integrase-like_cat_sf"/>
</dbReference>
<dbReference type="InterPro" id="IPR044068">
    <property type="entry name" value="CB"/>
</dbReference>
<evidence type="ECO:0000313" key="8">
    <source>
        <dbReference type="EMBL" id="PKZ13980.1"/>
    </source>
</evidence>
<evidence type="ECO:0000256" key="1">
    <source>
        <dbReference type="ARBA" id="ARBA00008857"/>
    </source>
</evidence>
<comment type="caution">
    <text evidence="8">The sequence shown here is derived from an EMBL/GenBank/DDBJ whole genome shotgun (WGS) entry which is preliminary data.</text>
</comment>
<dbReference type="GO" id="GO:0006310">
    <property type="term" value="P:DNA recombination"/>
    <property type="evidence" value="ECO:0007669"/>
    <property type="project" value="UniProtKB-KW"/>
</dbReference>